<dbReference type="PROSITE" id="PS01124">
    <property type="entry name" value="HTH_ARAC_FAMILY_2"/>
    <property type="match status" value="1"/>
</dbReference>
<comment type="caution">
    <text evidence="6">The sequence shown here is derived from an EMBL/GenBank/DDBJ whole genome shotgun (WGS) entry which is preliminary data.</text>
</comment>
<organism evidence="6 7">
    <name type="scientific">Paraburkholderia caledonica</name>
    <dbReference type="NCBI Taxonomy" id="134536"/>
    <lineage>
        <taxon>Bacteria</taxon>
        <taxon>Pseudomonadati</taxon>
        <taxon>Pseudomonadota</taxon>
        <taxon>Betaproteobacteria</taxon>
        <taxon>Burkholderiales</taxon>
        <taxon>Burkholderiaceae</taxon>
        <taxon>Paraburkholderia</taxon>
    </lineage>
</organism>
<dbReference type="PANTHER" id="PTHR46796:SF12">
    <property type="entry name" value="HTH-TYPE DNA-BINDING TRANSCRIPTIONAL ACTIVATOR EUTR"/>
    <property type="match status" value="1"/>
</dbReference>
<reference evidence="6" key="1">
    <citation type="submission" date="2023-07" db="EMBL/GenBank/DDBJ databases">
        <title>Sorghum-associated microbial communities from plants grown in Nebraska, USA.</title>
        <authorList>
            <person name="Schachtman D."/>
        </authorList>
    </citation>
    <scope>NUCLEOTIDE SEQUENCE</scope>
    <source>
        <strain evidence="6">DS1061</strain>
    </source>
</reference>
<dbReference type="Gene3D" id="1.10.10.60">
    <property type="entry name" value="Homeodomain-like"/>
    <property type="match status" value="1"/>
</dbReference>
<evidence type="ECO:0000256" key="1">
    <source>
        <dbReference type="ARBA" id="ARBA00023015"/>
    </source>
</evidence>
<name>A0AB73IKF8_9BURK</name>
<dbReference type="Proteomes" id="UP001229486">
    <property type="component" value="Unassembled WGS sequence"/>
</dbReference>
<keyword evidence="1" id="KW-0805">Transcription regulation</keyword>
<dbReference type="PROSITE" id="PS00041">
    <property type="entry name" value="HTH_ARAC_FAMILY_1"/>
    <property type="match status" value="1"/>
</dbReference>
<keyword evidence="2" id="KW-0238">DNA-binding</keyword>
<keyword evidence="4" id="KW-0732">Signal</keyword>
<dbReference type="Pfam" id="PF12833">
    <property type="entry name" value="HTH_18"/>
    <property type="match status" value="1"/>
</dbReference>
<evidence type="ECO:0000256" key="3">
    <source>
        <dbReference type="ARBA" id="ARBA00023163"/>
    </source>
</evidence>
<evidence type="ECO:0000256" key="2">
    <source>
        <dbReference type="ARBA" id="ARBA00023125"/>
    </source>
</evidence>
<feature type="chain" id="PRO_5044501068" evidence="4">
    <location>
        <begin position="21"/>
        <end position="481"/>
    </location>
</feature>
<evidence type="ECO:0000256" key="4">
    <source>
        <dbReference type="SAM" id="SignalP"/>
    </source>
</evidence>
<sequence length="481" mass="53229">MFSTFYFPLLSVLASSAAPAGLYDMIAGGRILAASTQISRHVEACDEDILPAWLQLQGDLNMTFGMELDADESFRQAQKKMRASRSQMRAASCRNAGWQALFRHRLGTAMACFTRVVEDTGGDAALRLEGLFGTFCVLFDLGRLREAGLALDELENLLTSDAAQFHNVAGWHDLIDTVRFDLTTQSELRSHAELADHGYWQPGFAGDAQCSVVSVPAALMRRAAAGVKAPLLRGRIEFLEQLHALAEGGRDAERTLNEHLNWAAAQGLTSYQRAARLEMMLASLAGGVPQLAESIINLLSAESRGWQGHRQLEYLYGLAKLRHLQGRNGESLTLYARYAVNALRCVRDEAGALAQYTQRTARPPEQLDDIAARLPAKYRRAYRFLVANLERKDLSIREIALEIGVTDRALQSTFKNSLGSTPSEIIRQLRMQRIRAELQAASGSERGILEAASKWGVSNRSTLVNGYRRQFNEAPSDTLNR</sequence>
<evidence type="ECO:0000313" key="6">
    <source>
        <dbReference type="EMBL" id="MDP9650478.1"/>
    </source>
</evidence>
<dbReference type="InterPro" id="IPR018062">
    <property type="entry name" value="HTH_AraC-typ_CS"/>
</dbReference>
<feature type="domain" description="HTH araC/xylS-type" evidence="5">
    <location>
        <begin position="379"/>
        <end position="481"/>
    </location>
</feature>
<keyword evidence="3" id="KW-0804">Transcription</keyword>
<proteinExistence type="predicted"/>
<dbReference type="GO" id="GO:0003700">
    <property type="term" value="F:DNA-binding transcription factor activity"/>
    <property type="evidence" value="ECO:0007669"/>
    <property type="project" value="InterPro"/>
</dbReference>
<evidence type="ECO:0000313" key="7">
    <source>
        <dbReference type="Proteomes" id="UP001229486"/>
    </source>
</evidence>
<accession>A0AB73IKF8</accession>
<dbReference type="InterPro" id="IPR050204">
    <property type="entry name" value="AraC_XylS_family_regulators"/>
</dbReference>
<dbReference type="GO" id="GO:0043565">
    <property type="term" value="F:sequence-specific DNA binding"/>
    <property type="evidence" value="ECO:0007669"/>
    <property type="project" value="InterPro"/>
</dbReference>
<dbReference type="PANTHER" id="PTHR46796">
    <property type="entry name" value="HTH-TYPE TRANSCRIPTIONAL ACTIVATOR RHAS-RELATED"/>
    <property type="match status" value="1"/>
</dbReference>
<dbReference type="SMART" id="SM00342">
    <property type="entry name" value="HTH_ARAC"/>
    <property type="match status" value="1"/>
</dbReference>
<dbReference type="AlphaFoldDB" id="A0AB73IKF8"/>
<protein>
    <submittedName>
        <fullName evidence="6">AraC-like DNA-binding protein</fullName>
    </submittedName>
</protein>
<gene>
    <name evidence="6" type="ORF">J2793_005951</name>
</gene>
<feature type="signal peptide" evidence="4">
    <location>
        <begin position="1"/>
        <end position="20"/>
    </location>
</feature>
<evidence type="ECO:0000259" key="5">
    <source>
        <dbReference type="PROSITE" id="PS01124"/>
    </source>
</evidence>
<dbReference type="RefSeq" id="WP_392395374.1">
    <property type="nucleotide sequence ID" value="NZ_JAURTK010000010.1"/>
</dbReference>
<dbReference type="InterPro" id="IPR018060">
    <property type="entry name" value="HTH_AraC"/>
</dbReference>
<dbReference type="EMBL" id="JAURTK010000010">
    <property type="protein sequence ID" value="MDP9650478.1"/>
    <property type="molecule type" value="Genomic_DNA"/>
</dbReference>